<protein>
    <submittedName>
        <fullName evidence="1">DUF3575 domain-containing protein</fullName>
    </submittedName>
</protein>
<dbReference type="InterPro" id="IPR021958">
    <property type="entry name" value="DUF3575"/>
</dbReference>
<reference evidence="1" key="1">
    <citation type="journal article" date="2019" name="Nat. Med.">
        <title>A library of human gut bacterial isolates paired with longitudinal multiomics data enables mechanistic microbiome research.</title>
        <authorList>
            <person name="Poyet M."/>
            <person name="Groussin M."/>
            <person name="Gibbons S.M."/>
            <person name="Avila-Pacheco J."/>
            <person name="Jiang X."/>
            <person name="Kearney S.M."/>
            <person name="Perrotta A.R."/>
            <person name="Berdy B."/>
            <person name="Zhao S."/>
            <person name="Lieberman T.D."/>
            <person name="Swanson P.K."/>
            <person name="Smith M."/>
            <person name="Roesemann S."/>
            <person name="Alexander J.E."/>
            <person name="Rich S.A."/>
            <person name="Livny J."/>
            <person name="Vlamakis H."/>
            <person name="Clish C."/>
            <person name="Bullock K."/>
            <person name="Deik A."/>
            <person name="Scott J."/>
            <person name="Pierce K.A."/>
            <person name="Xavier R.J."/>
            <person name="Alm E.J."/>
        </authorList>
    </citation>
    <scope>NUCLEOTIDE SEQUENCE</scope>
    <source>
        <strain evidence="1">BIOML-A4</strain>
    </source>
</reference>
<dbReference type="Pfam" id="PF12099">
    <property type="entry name" value="DUF3575"/>
    <property type="match status" value="1"/>
</dbReference>
<accession>A0A6G1ZE35</accession>
<comment type="caution">
    <text evidence="1">The sequence shown here is derived from an EMBL/GenBank/DDBJ whole genome shotgun (WGS) entry which is preliminary data.</text>
</comment>
<organism evidence="1">
    <name type="scientific">Parabacteroides goldsteinii</name>
    <dbReference type="NCBI Taxonomy" id="328812"/>
    <lineage>
        <taxon>Bacteria</taxon>
        <taxon>Pseudomonadati</taxon>
        <taxon>Bacteroidota</taxon>
        <taxon>Bacteroidia</taxon>
        <taxon>Bacteroidales</taxon>
        <taxon>Tannerellaceae</taxon>
        <taxon>Parabacteroides</taxon>
    </lineage>
</organism>
<dbReference type="AlphaFoldDB" id="A0A6G1ZE35"/>
<dbReference type="EMBL" id="WKLP01000016">
    <property type="protein sequence ID" value="MRY12213.1"/>
    <property type="molecule type" value="Genomic_DNA"/>
</dbReference>
<sequence>MIVYINCCFPLVYVCLASYVPFLPKKRNIYRDIMKRALYILFIMVLTAKSFPLFSQNFQEAETFVFSFPENEDRLFADYGENAVELLRMIKSLQESRVALLEGTSHLLIVAHLESWQYMETDAVNEASIRADRLRKYIKTKLKLPYESMAFYIDRSGLNCEEVHVYYLKTPLRWFANQEICYSESHYPKSMEEAIGKYGAIPFVEQYKRASSDRGDRIIYVISDALFEREELDDYRLLIRKNTDVSFVTKNKNEKKEELSLSDSKPDEKRVREIHTVIPDGFYGACPFNLSVKTNLLPWCTLVPSILLGNGPVEFNRGSFMPNLELEYCFGRRWSVDASFLYSYFTYGSDQDNLWGVSSLTLEPRFWLRGDGRFRWLWVGAFGQYGDFDVRGEKISATGLYGRTGKFASGGLSVGCMIPLGAGFCVEAALQGGYRSVFGGEKYRYDKADDKNYQESLFTATGMMVGFRLSIVYRMGIR</sequence>
<name>A0A6G1ZE35_9BACT</name>
<gene>
    <name evidence="1" type="ORF">GKE01_12130</name>
</gene>
<proteinExistence type="predicted"/>
<evidence type="ECO:0000313" key="1">
    <source>
        <dbReference type="EMBL" id="MRY12213.1"/>
    </source>
</evidence>